<name>A0ABP9XPL4_9FUNG</name>
<feature type="region of interest" description="Disordered" evidence="1">
    <location>
        <begin position="469"/>
        <end position="496"/>
    </location>
</feature>
<evidence type="ECO:0000256" key="1">
    <source>
        <dbReference type="SAM" id="MobiDB-lite"/>
    </source>
</evidence>
<evidence type="ECO:0000313" key="3">
    <source>
        <dbReference type="Proteomes" id="UP001476247"/>
    </source>
</evidence>
<protein>
    <recommendedName>
        <fullName evidence="4">Bromo domain-containing protein</fullName>
    </recommendedName>
</protein>
<proteinExistence type="predicted"/>
<dbReference type="EMBL" id="BAABUJ010000006">
    <property type="protein sequence ID" value="GAA5796746.1"/>
    <property type="molecule type" value="Genomic_DNA"/>
</dbReference>
<feature type="compositionally biased region" description="Basic and acidic residues" evidence="1">
    <location>
        <begin position="26"/>
        <end position="43"/>
    </location>
</feature>
<keyword evidence="3" id="KW-1185">Reference proteome</keyword>
<reference evidence="2 3" key="1">
    <citation type="submission" date="2024-04" db="EMBL/GenBank/DDBJ databases">
        <title>genome sequences of Mucor flavus KT1a and Helicostylum pulchrum KT1b strains isolation_sourced from the surface of a dry-aged beef.</title>
        <authorList>
            <person name="Toyotome T."/>
            <person name="Hosono M."/>
            <person name="Torimaru M."/>
            <person name="Fukuda K."/>
            <person name="Mikami N."/>
        </authorList>
    </citation>
    <scope>NUCLEOTIDE SEQUENCE [LARGE SCALE GENOMIC DNA]</scope>
    <source>
        <strain evidence="2 3">KT1b</strain>
    </source>
</reference>
<comment type="caution">
    <text evidence="2">The sequence shown here is derived from an EMBL/GenBank/DDBJ whole genome shotgun (WGS) entry which is preliminary data.</text>
</comment>
<accession>A0ABP9XPL4</accession>
<organism evidence="2 3">
    <name type="scientific">Helicostylum pulchrum</name>
    <dbReference type="NCBI Taxonomy" id="562976"/>
    <lineage>
        <taxon>Eukaryota</taxon>
        <taxon>Fungi</taxon>
        <taxon>Fungi incertae sedis</taxon>
        <taxon>Mucoromycota</taxon>
        <taxon>Mucoromycotina</taxon>
        <taxon>Mucoromycetes</taxon>
        <taxon>Mucorales</taxon>
        <taxon>Mucorineae</taxon>
        <taxon>Mucoraceae</taxon>
        <taxon>Helicostylum</taxon>
    </lineage>
</organism>
<feature type="region of interest" description="Disordered" evidence="1">
    <location>
        <begin position="1"/>
        <end position="43"/>
    </location>
</feature>
<gene>
    <name evidence="2" type="ORF">HPULCUR_002121</name>
</gene>
<evidence type="ECO:0008006" key="4">
    <source>
        <dbReference type="Google" id="ProtNLM"/>
    </source>
</evidence>
<sequence>MMPITRLTGVKTTTGSDASTAPSHETQVESRQARFEARKKPEPLTDASPVQKLMIQFLEVVLNILLPSVDTQRLLWTKPGQENSIDWETIEDRVYKGKYKDLSSLKSDFDELLLSILPCARSFDTDMDAFKKLYTFTENSLRFESKRLNEPFTESDLIQLSSLFRPTADGYAFTDMVVKDPSAGPFTKLPPNVQEIMIHPAPPTTKDQVPSLLNVVAPPPKYFPKITKHEDKPVVPIRWLDFGAFASFAPASDSNNANATYENTYMGRSAKRFKKWEKRQLEKPHEQITSEDMEANSSWAEKEGLDMDAIEAAFNKEPENVNEVLERNSQLLQDLVEYQKSRFNGTESAWTQVDEKEVEIAKTLEKNMTDMLSKLPPNATTSVEVIEETMERLPLYESAYRGTLPPHKIFSFPTTEKAENLPPYANITPTYSKDNWRLVKVSPLPTDKDVTYPPLSMIEQQQLNFYSKPPFPTTNNIPQQQQQQQRMPYNNNTYQR</sequence>
<evidence type="ECO:0000313" key="2">
    <source>
        <dbReference type="EMBL" id="GAA5796746.1"/>
    </source>
</evidence>
<feature type="compositionally biased region" description="Polar residues" evidence="1">
    <location>
        <begin position="486"/>
        <end position="496"/>
    </location>
</feature>
<feature type="compositionally biased region" description="Polar residues" evidence="1">
    <location>
        <begin position="10"/>
        <end position="25"/>
    </location>
</feature>
<dbReference type="Proteomes" id="UP001476247">
    <property type="component" value="Unassembled WGS sequence"/>
</dbReference>